<keyword evidence="2" id="KW-1185">Reference proteome</keyword>
<sequence>MGKAIPTPDGGRPRTPAERLADYNLFLTLDLEYFMTWRLSYTGPHYLDPVNYTADRRFDPPEYYRSVGVVSHIETPDICELSTQLRKQALLDWALQTPDPKTDG</sequence>
<dbReference type="RefSeq" id="WP_017617078.1">
    <property type="nucleotide sequence ID" value="NZ_ANBG01000042.1"/>
</dbReference>
<proteinExistence type="predicted"/>
<dbReference type="AlphaFoldDB" id="A0A223S5C0"/>
<gene>
    <name evidence="1" type="ORF">CDO52_11605</name>
</gene>
<organism evidence="1 2">
    <name type="scientific">Nocardiopsis gilva YIM 90087</name>
    <dbReference type="NCBI Taxonomy" id="1235441"/>
    <lineage>
        <taxon>Bacteria</taxon>
        <taxon>Bacillati</taxon>
        <taxon>Actinomycetota</taxon>
        <taxon>Actinomycetes</taxon>
        <taxon>Streptosporangiales</taxon>
        <taxon>Nocardiopsidaceae</taxon>
        <taxon>Nocardiopsis</taxon>
    </lineage>
</organism>
<protein>
    <submittedName>
        <fullName evidence="1">Uncharacterized protein</fullName>
    </submittedName>
</protein>
<dbReference type="KEGG" id="ngv:CDO52_11605"/>
<dbReference type="EMBL" id="CP022753">
    <property type="protein sequence ID" value="ASU83336.1"/>
    <property type="molecule type" value="Genomic_DNA"/>
</dbReference>
<accession>A0A223S5C0</accession>
<reference evidence="1 2" key="1">
    <citation type="submission" date="2017-08" db="EMBL/GenBank/DDBJ databases">
        <title>The complete genome sequence of Nocardiopsis gilva YIM 90087.</title>
        <authorList>
            <person name="Yin M."/>
            <person name="Tang S."/>
        </authorList>
    </citation>
    <scope>NUCLEOTIDE SEQUENCE [LARGE SCALE GENOMIC DNA]</scope>
    <source>
        <strain evidence="1 2">YIM 90087</strain>
    </source>
</reference>
<dbReference type="Proteomes" id="UP000215005">
    <property type="component" value="Chromosome"/>
</dbReference>
<evidence type="ECO:0000313" key="2">
    <source>
        <dbReference type="Proteomes" id="UP000215005"/>
    </source>
</evidence>
<name>A0A223S5C0_9ACTN</name>
<evidence type="ECO:0000313" key="1">
    <source>
        <dbReference type="EMBL" id="ASU83336.1"/>
    </source>
</evidence>